<dbReference type="Gene3D" id="3.40.190.290">
    <property type="match status" value="1"/>
</dbReference>
<comment type="similarity">
    <text evidence="1">Belongs to the LysR transcriptional regulatory family.</text>
</comment>
<evidence type="ECO:0000256" key="5">
    <source>
        <dbReference type="SAM" id="Coils"/>
    </source>
</evidence>
<evidence type="ECO:0000256" key="1">
    <source>
        <dbReference type="ARBA" id="ARBA00009437"/>
    </source>
</evidence>
<comment type="caution">
    <text evidence="8">The sequence shown here is derived from an EMBL/GenBank/DDBJ whole genome shotgun (WGS) entry which is preliminary data.</text>
</comment>
<evidence type="ECO:0000256" key="3">
    <source>
        <dbReference type="ARBA" id="ARBA00023125"/>
    </source>
</evidence>
<dbReference type="RefSeq" id="WP_251776967.1">
    <property type="nucleotide sequence ID" value="NZ_JAMKFE010000002.1"/>
</dbReference>
<keyword evidence="4" id="KW-0804">Transcription</keyword>
<keyword evidence="9" id="KW-1185">Reference proteome</keyword>
<dbReference type="PANTHER" id="PTHR30126">
    <property type="entry name" value="HTH-TYPE TRANSCRIPTIONAL REGULATOR"/>
    <property type="match status" value="1"/>
</dbReference>
<dbReference type="Gene3D" id="1.10.10.10">
    <property type="entry name" value="Winged helix-like DNA-binding domain superfamily/Winged helix DNA-binding domain"/>
    <property type="match status" value="1"/>
</dbReference>
<feature type="region of interest" description="Disordered" evidence="6">
    <location>
        <begin position="293"/>
        <end position="324"/>
    </location>
</feature>
<dbReference type="InterPro" id="IPR005119">
    <property type="entry name" value="LysR_subst-bd"/>
</dbReference>
<protein>
    <submittedName>
        <fullName evidence="8">LysR substrate-binding domain-containing protein</fullName>
    </submittedName>
</protein>
<keyword evidence="2" id="KW-0805">Transcription regulation</keyword>
<proteinExistence type="inferred from homology"/>
<evidence type="ECO:0000256" key="6">
    <source>
        <dbReference type="SAM" id="MobiDB-lite"/>
    </source>
</evidence>
<feature type="domain" description="HTH lysR-type" evidence="7">
    <location>
        <begin position="9"/>
        <end position="61"/>
    </location>
</feature>
<evidence type="ECO:0000256" key="4">
    <source>
        <dbReference type="ARBA" id="ARBA00023163"/>
    </source>
</evidence>
<dbReference type="InterPro" id="IPR036388">
    <property type="entry name" value="WH-like_DNA-bd_sf"/>
</dbReference>
<dbReference type="InterPro" id="IPR000847">
    <property type="entry name" value="LysR_HTH_N"/>
</dbReference>
<dbReference type="PROSITE" id="PS50931">
    <property type="entry name" value="HTH_LYSR"/>
    <property type="match status" value="1"/>
</dbReference>
<dbReference type="Proteomes" id="UP001165541">
    <property type="component" value="Unassembled WGS sequence"/>
</dbReference>
<organism evidence="8 9">
    <name type="scientific">Caldimonas mangrovi</name>
    <dbReference type="NCBI Taxonomy" id="2944811"/>
    <lineage>
        <taxon>Bacteria</taxon>
        <taxon>Pseudomonadati</taxon>
        <taxon>Pseudomonadota</taxon>
        <taxon>Betaproteobacteria</taxon>
        <taxon>Burkholderiales</taxon>
        <taxon>Sphaerotilaceae</taxon>
        <taxon>Caldimonas</taxon>
    </lineage>
</organism>
<accession>A0ABT0YJD1</accession>
<dbReference type="InterPro" id="IPR036390">
    <property type="entry name" value="WH_DNA-bd_sf"/>
</dbReference>
<feature type="coiled-coil region" evidence="5">
    <location>
        <begin position="60"/>
        <end position="87"/>
    </location>
</feature>
<keyword evidence="3" id="KW-0238">DNA-binding</keyword>
<dbReference type="PANTHER" id="PTHR30126:SF94">
    <property type="entry name" value="LYSR FAMILY TRANSCRIPTIONAL REGULATOR"/>
    <property type="match status" value="1"/>
</dbReference>
<name>A0ABT0YJD1_9BURK</name>
<evidence type="ECO:0000313" key="8">
    <source>
        <dbReference type="EMBL" id="MCM5678837.1"/>
    </source>
</evidence>
<sequence length="324" mass="34560">MGTSSSAELKAFDAAARAGSMSAAARLLGVSQPTISAHVASLEQRFGVELFHRRGRGVVLTELGALLHEATHRITRAEEQAEQLLLSARSQYQGHLRIGAIGPYNVTPVIRRFRAAYPRVQVSVSMGDSRAVVQGVRDQQQDVGVLLHAVDDAHVHCLPYRRQPLVVLAPRTHPIASREQVALTDLEGLEFVLREHGSGTRAVFETGLAAAGVKVRCSLVMGSREGVKEAVAQGLGLGVVASTAHAPDERVVAIPVREDLATHVHVICLRERLQASLIARFLQAVQAEREGLSCAASPASTDRANSPGAPTAPPSRKPARGPRS</sequence>
<dbReference type="PRINTS" id="PR00039">
    <property type="entry name" value="HTHLYSR"/>
</dbReference>
<dbReference type="SUPFAM" id="SSF46785">
    <property type="entry name" value="Winged helix' DNA-binding domain"/>
    <property type="match status" value="1"/>
</dbReference>
<evidence type="ECO:0000259" key="7">
    <source>
        <dbReference type="PROSITE" id="PS50931"/>
    </source>
</evidence>
<evidence type="ECO:0000256" key="2">
    <source>
        <dbReference type="ARBA" id="ARBA00023015"/>
    </source>
</evidence>
<dbReference type="Pfam" id="PF03466">
    <property type="entry name" value="LysR_substrate"/>
    <property type="match status" value="1"/>
</dbReference>
<gene>
    <name evidence="8" type="ORF">M8A51_04750</name>
</gene>
<dbReference type="SUPFAM" id="SSF53850">
    <property type="entry name" value="Periplasmic binding protein-like II"/>
    <property type="match status" value="1"/>
</dbReference>
<dbReference type="EMBL" id="JAMKFE010000002">
    <property type="protein sequence ID" value="MCM5678837.1"/>
    <property type="molecule type" value="Genomic_DNA"/>
</dbReference>
<reference evidence="8" key="1">
    <citation type="submission" date="2022-05" db="EMBL/GenBank/DDBJ databases">
        <title>Schlegelella sp. nov., isolated from mangrove soil.</title>
        <authorList>
            <person name="Liu Y."/>
            <person name="Ge X."/>
            <person name="Liu W."/>
        </authorList>
    </citation>
    <scope>NUCLEOTIDE SEQUENCE</scope>
    <source>
        <strain evidence="8">S2-27</strain>
    </source>
</reference>
<keyword evidence="5" id="KW-0175">Coiled coil</keyword>
<dbReference type="Pfam" id="PF00126">
    <property type="entry name" value="HTH_1"/>
    <property type="match status" value="1"/>
</dbReference>
<evidence type="ECO:0000313" key="9">
    <source>
        <dbReference type="Proteomes" id="UP001165541"/>
    </source>
</evidence>